<dbReference type="PANTHER" id="PTHR30086">
    <property type="entry name" value="ARGININE EXPORTER PROTEIN ARGO"/>
    <property type="match status" value="1"/>
</dbReference>
<evidence type="ECO:0000256" key="2">
    <source>
        <dbReference type="ARBA" id="ARBA00022475"/>
    </source>
</evidence>
<evidence type="ECO:0000256" key="1">
    <source>
        <dbReference type="ARBA" id="ARBA00004651"/>
    </source>
</evidence>
<dbReference type="InterPro" id="IPR001123">
    <property type="entry name" value="LeuE-type"/>
</dbReference>
<keyword evidence="5 6" id="KW-0472">Membrane</keyword>
<keyword evidence="2" id="KW-1003">Cell membrane</keyword>
<feature type="transmembrane region" description="Helical" evidence="6">
    <location>
        <begin position="39"/>
        <end position="61"/>
    </location>
</feature>
<evidence type="ECO:0000256" key="3">
    <source>
        <dbReference type="ARBA" id="ARBA00022692"/>
    </source>
</evidence>
<evidence type="ECO:0000256" key="4">
    <source>
        <dbReference type="ARBA" id="ARBA00022989"/>
    </source>
</evidence>
<feature type="transmembrane region" description="Helical" evidence="6">
    <location>
        <begin position="6"/>
        <end position="27"/>
    </location>
</feature>
<reference evidence="8" key="1">
    <citation type="submission" date="2017-04" db="EMBL/GenBank/DDBJ databases">
        <authorList>
            <person name="Varghese N."/>
            <person name="Submissions S."/>
        </authorList>
    </citation>
    <scope>NUCLEOTIDE SEQUENCE [LARGE SCALE GENOMIC DNA]</scope>
    <source>
        <strain evidence="8">DSM 23072</strain>
    </source>
</reference>
<evidence type="ECO:0000256" key="6">
    <source>
        <dbReference type="SAM" id="Phobius"/>
    </source>
</evidence>
<dbReference type="EMBL" id="FWWV01000057">
    <property type="protein sequence ID" value="SMB89060.1"/>
    <property type="molecule type" value="Genomic_DNA"/>
</dbReference>
<keyword evidence="8" id="KW-1185">Reference proteome</keyword>
<dbReference type="AlphaFoldDB" id="A0A1W1V792"/>
<protein>
    <submittedName>
        <fullName evidence="7">Threonine/homoserine/homoserine lactone efflux protein</fullName>
    </submittedName>
</protein>
<evidence type="ECO:0000313" key="7">
    <source>
        <dbReference type="EMBL" id="SMB89060.1"/>
    </source>
</evidence>
<dbReference type="Proteomes" id="UP000192408">
    <property type="component" value="Unassembled WGS sequence"/>
</dbReference>
<dbReference type="STRING" id="1122938.SAMN05660772_01278"/>
<evidence type="ECO:0000256" key="5">
    <source>
        <dbReference type="ARBA" id="ARBA00023136"/>
    </source>
</evidence>
<dbReference type="RefSeq" id="WP_115306305.1">
    <property type="nucleotide sequence ID" value="NZ_FWWV01000057.1"/>
</dbReference>
<accession>A0A1W1V792</accession>
<organism evidence="7 8">
    <name type="scientific">Pasteurella testudinis DSM 23072</name>
    <dbReference type="NCBI Taxonomy" id="1122938"/>
    <lineage>
        <taxon>Bacteria</taxon>
        <taxon>Pseudomonadati</taxon>
        <taxon>Pseudomonadota</taxon>
        <taxon>Gammaproteobacteria</taxon>
        <taxon>Pasteurellales</taxon>
        <taxon>Pasteurellaceae</taxon>
        <taxon>Pasteurella</taxon>
    </lineage>
</organism>
<comment type="subcellular location">
    <subcellularLocation>
        <location evidence="1">Cell membrane</location>
        <topology evidence="1">Multi-pass membrane protein</topology>
    </subcellularLocation>
</comment>
<keyword evidence="3 6" id="KW-0812">Transmembrane</keyword>
<gene>
    <name evidence="7" type="ORF">SAMN05660772_01278</name>
</gene>
<proteinExistence type="predicted"/>
<feature type="transmembrane region" description="Helical" evidence="6">
    <location>
        <begin position="181"/>
        <end position="201"/>
    </location>
</feature>
<feature type="transmembrane region" description="Helical" evidence="6">
    <location>
        <begin position="145"/>
        <end position="169"/>
    </location>
</feature>
<evidence type="ECO:0000313" key="8">
    <source>
        <dbReference type="Proteomes" id="UP000192408"/>
    </source>
</evidence>
<name>A0A1W1V792_9PAST</name>
<dbReference type="PANTHER" id="PTHR30086:SF20">
    <property type="entry name" value="ARGININE EXPORTER PROTEIN ARGO-RELATED"/>
    <property type="match status" value="1"/>
</dbReference>
<dbReference type="GO" id="GO:0005886">
    <property type="term" value="C:plasma membrane"/>
    <property type="evidence" value="ECO:0007669"/>
    <property type="project" value="UniProtKB-SubCell"/>
</dbReference>
<dbReference type="Pfam" id="PF01810">
    <property type="entry name" value="LysE"/>
    <property type="match status" value="1"/>
</dbReference>
<feature type="transmembrane region" description="Helical" evidence="6">
    <location>
        <begin position="67"/>
        <end position="85"/>
    </location>
</feature>
<sequence length="204" mass="21594">MIEQLMVGFWVLSLSLVLTPGMDWAYVMAAAAGGRVWSALFGMLLGYLLVIFLVMAGVGAVVVANPVLLHGLTLVGAAYLAWLGVQTLRAPSRAVQTTAEPQAARRWITNGIRASGLNPKVLLGFIALTPPFLSTQAGWPIPAQILTLGLVHLANCAVIYPLVGFGVGAVMKKRPHYAANISRLSGMAMMAISAWLLIGMLQTA</sequence>
<keyword evidence="4 6" id="KW-1133">Transmembrane helix</keyword>
<dbReference type="GO" id="GO:0015171">
    <property type="term" value="F:amino acid transmembrane transporter activity"/>
    <property type="evidence" value="ECO:0007669"/>
    <property type="project" value="TreeGrafter"/>
</dbReference>